<dbReference type="Proteomes" id="UP000253741">
    <property type="component" value="Unassembled WGS sequence"/>
</dbReference>
<proteinExistence type="inferred from homology"/>
<keyword evidence="10" id="KW-1185">Reference proteome</keyword>
<dbReference type="CDD" id="cd11029">
    <property type="entry name" value="CYP107-like"/>
    <property type="match status" value="1"/>
</dbReference>
<evidence type="ECO:0000256" key="8">
    <source>
        <dbReference type="SAM" id="MobiDB-lite"/>
    </source>
</evidence>
<keyword evidence="6 7" id="KW-0503">Monooxygenase</keyword>
<accession>A0A370B7L2</accession>
<dbReference type="RefSeq" id="WP_114625263.1">
    <property type="nucleotide sequence ID" value="NZ_QQNA01000160.1"/>
</dbReference>
<dbReference type="AlphaFoldDB" id="A0A370B7L2"/>
<keyword evidence="2 7" id="KW-0349">Heme</keyword>
<evidence type="ECO:0000313" key="10">
    <source>
        <dbReference type="Proteomes" id="UP000253741"/>
    </source>
</evidence>
<dbReference type="GO" id="GO:0020037">
    <property type="term" value="F:heme binding"/>
    <property type="evidence" value="ECO:0007669"/>
    <property type="project" value="InterPro"/>
</dbReference>
<gene>
    <name evidence="9" type="ORF">DVH02_20345</name>
</gene>
<dbReference type="GO" id="GO:0005506">
    <property type="term" value="F:iron ion binding"/>
    <property type="evidence" value="ECO:0007669"/>
    <property type="project" value="InterPro"/>
</dbReference>
<evidence type="ECO:0000256" key="2">
    <source>
        <dbReference type="ARBA" id="ARBA00022617"/>
    </source>
</evidence>
<name>A0A370B7L2_9ACTN</name>
<dbReference type="PRINTS" id="PR00359">
    <property type="entry name" value="BP450"/>
</dbReference>
<comment type="similarity">
    <text evidence="1 7">Belongs to the cytochrome P450 family.</text>
</comment>
<dbReference type="PANTHER" id="PTHR46696">
    <property type="entry name" value="P450, PUTATIVE (EUROFUNG)-RELATED"/>
    <property type="match status" value="1"/>
</dbReference>
<evidence type="ECO:0000256" key="1">
    <source>
        <dbReference type="ARBA" id="ARBA00010617"/>
    </source>
</evidence>
<dbReference type="InterPro" id="IPR001128">
    <property type="entry name" value="Cyt_P450"/>
</dbReference>
<dbReference type="OrthoDB" id="5500002at2"/>
<dbReference type="EMBL" id="QQNA01000160">
    <property type="protein sequence ID" value="RDG36379.1"/>
    <property type="molecule type" value="Genomic_DNA"/>
</dbReference>
<evidence type="ECO:0000256" key="7">
    <source>
        <dbReference type="RuleBase" id="RU000461"/>
    </source>
</evidence>
<dbReference type="GO" id="GO:0004497">
    <property type="term" value="F:monooxygenase activity"/>
    <property type="evidence" value="ECO:0007669"/>
    <property type="project" value="UniProtKB-KW"/>
</dbReference>
<protein>
    <submittedName>
        <fullName evidence="9">Cytochrome P450</fullName>
    </submittedName>
</protein>
<dbReference type="SUPFAM" id="SSF48264">
    <property type="entry name" value="Cytochrome P450"/>
    <property type="match status" value="1"/>
</dbReference>
<dbReference type="GO" id="GO:0016705">
    <property type="term" value="F:oxidoreductase activity, acting on paired donors, with incorporation or reduction of molecular oxygen"/>
    <property type="evidence" value="ECO:0007669"/>
    <property type="project" value="InterPro"/>
</dbReference>
<comment type="caution">
    <text evidence="9">The sequence shown here is derived from an EMBL/GenBank/DDBJ whole genome shotgun (WGS) entry which is preliminary data.</text>
</comment>
<dbReference type="PRINTS" id="PR00385">
    <property type="entry name" value="P450"/>
</dbReference>
<keyword evidence="3 7" id="KW-0479">Metal-binding</keyword>
<dbReference type="InterPro" id="IPR002397">
    <property type="entry name" value="Cyt_P450_B"/>
</dbReference>
<dbReference type="PANTHER" id="PTHR46696:SF1">
    <property type="entry name" value="CYTOCHROME P450 YJIB-RELATED"/>
    <property type="match status" value="1"/>
</dbReference>
<sequence length="419" mass="46174">MTSHQAPSADHHIPVVTLDPHGSDHHGEAARLRAAGPVVRVRLPGDVMAWSVTDHALLGELVADPRFSKDWRNWNAILRGEITDGWPLIGMVKVTNMVTADGSEHRRLRKLVTQTFTPRRVEELRPRIEAIVTELLDALPSYAGPDGSVDLRQHFAHPVPMRVICELFGVPGHERPRLKELMDNIFRSDLPPEEVTASQTEQYQLLARVVEARRREPGADLTSALITARDADPDSLSEEELVGTLLVMLSAGQETTLSLITNAVRALLTHPEQRDLAERGDERVWADVVEETLRWDAPIGNFPFRYPLEEVEIAGVRIPRGEAIMAPYTAVGRDTAQHGADADRFDLTRERRKHLAFGHGAHFCLGAPLARLEATVALPAVFARYPGLALAVDPDTLIPVPSLFSNSTATLPVRLGPGS</sequence>
<reference evidence="9 10" key="1">
    <citation type="submission" date="2018-07" db="EMBL/GenBank/DDBJ databases">
        <title>Streptomyces species from bats.</title>
        <authorList>
            <person name="Dunlap C."/>
        </authorList>
    </citation>
    <scope>NUCLEOTIDE SEQUENCE [LARGE SCALE GENOMIC DNA]</scope>
    <source>
        <strain evidence="9 10">AC230</strain>
    </source>
</reference>
<evidence type="ECO:0000256" key="4">
    <source>
        <dbReference type="ARBA" id="ARBA00023002"/>
    </source>
</evidence>
<dbReference type="InterPro" id="IPR036396">
    <property type="entry name" value="Cyt_P450_sf"/>
</dbReference>
<keyword evidence="5 7" id="KW-0408">Iron</keyword>
<dbReference type="FunFam" id="1.10.630.10:FF:000018">
    <property type="entry name" value="Cytochrome P450 monooxygenase"/>
    <property type="match status" value="1"/>
</dbReference>
<evidence type="ECO:0000256" key="6">
    <source>
        <dbReference type="ARBA" id="ARBA00023033"/>
    </source>
</evidence>
<dbReference type="PROSITE" id="PS00086">
    <property type="entry name" value="CYTOCHROME_P450"/>
    <property type="match status" value="1"/>
</dbReference>
<feature type="region of interest" description="Disordered" evidence="8">
    <location>
        <begin position="1"/>
        <end position="29"/>
    </location>
</feature>
<evidence type="ECO:0000256" key="3">
    <source>
        <dbReference type="ARBA" id="ARBA00022723"/>
    </source>
</evidence>
<dbReference type="Pfam" id="PF00067">
    <property type="entry name" value="p450"/>
    <property type="match status" value="1"/>
</dbReference>
<keyword evidence="4 7" id="KW-0560">Oxidoreductase</keyword>
<organism evidence="9 10">
    <name type="scientific">Streptomyces corynorhini</name>
    <dbReference type="NCBI Taxonomy" id="2282652"/>
    <lineage>
        <taxon>Bacteria</taxon>
        <taxon>Bacillati</taxon>
        <taxon>Actinomycetota</taxon>
        <taxon>Actinomycetes</taxon>
        <taxon>Kitasatosporales</taxon>
        <taxon>Streptomycetaceae</taxon>
        <taxon>Streptomyces</taxon>
    </lineage>
</organism>
<evidence type="ECO:0000313" key="9">
    <source>
        <dbReference type="EMBL" id="RDG36379.1"/>
    </source>
</evidence>
<dbReference type="Gene3D" id="1.10.630.10">
    <property type="entry name" value="Cytochrome P450"/>
    <property type="match status" value="1"/>
</dbReference>
<evidence type="ECO:0000256" key="5">
    <source>
        <dbReference type="ARBA" id="ARBA00023004"/>
    </source>
</evidence>
<dbReference type="InterPro" id="IPR017972">
    <property type="entry name" value="Cyt_P450_CS"/>
</dbReference>